<dbReference type="PANTHER" id="PTHR44688">
    <property type="entry name" value="DNA-BINDING TRANSCRIPTIONAL ACTIVATOR DEVR_DOSR"/>
    <property type="match status" value="1"/>
</dbReference>
<dbReference type="EMBL" id="FMZM01000004">
    <property type="protein sequence ID" value="SDC80608.1"/>
    <property type="molecule type" value="Genomic_DNA"/>
</dbReference>
<dbReference type="STRING" id="1045774.SAMN05421872_10453"/>
<keyword evidence="2" id="KW-0238">DNA-binding</keyword>
<keyword evidence="6" id="KW-1185">Reference proteome</keyword>
<dbReference type="InterPro" id="IPR016032">
    <property type="entry name" value="Sig_transdc_resp-reg_C-effctor"/>
</dbReference>
<dbReference type="Gene3D" id="1.10.10.10">
    <property type="entry name" value="Winged helix-like DNA-binding domain superfamily/Winged helix DNA-binding domain"/>
    <property type="match status" value="1"/>
</dbReference>
<dbReference type="InterPro" id="IPR000792">
    <property type="entry name" value="Tscrpt_reg_LuxR_C"/>
</dbReference>
<protein>
    <submittedName>
        <fullName evidence="5">ATP-, maltotriose-and DNA-dependent transcriptional regulator MalT</fullName>
    </submittedName>
</protein>
<evidence type="ECO:0000313" key="5">
    <source>
        <dbReference type="EMBL" id="SDC80608.1"/>
    </source>
</evidence>
<dbReference type="Proteomes" id="UP000199034">
    <property type="component" value="Unassembled WGS sequence"/>
</dbReference>
<dbReference type="PROSITE" id="PS50043">
    <property type="entry name" value="HTH_LUXR_2"/>
    <property type="match status" value="1"/>
</dbReference>
<evidence type="ECO:0000256" key="2">
    <source>
        <dbReference type="ARBA" id="ARBA00023125"/>
    </source>
</evidence>
<feature type="domain" description="HTH luxR-type" evidence="4">
    <location>
        <begin position="785"/>
        <end position="850"/>
    </location>
</feature>
<dbReference type="AlphaFoldDB" id="A0A1G6PKL9"/>
<keyword evidence="3" id="KW-0804">Transcription</keyword>
<sequence>MMGPMPTTAPLPRVNPDFLTRPRLLAALDRWAPVTVLLAPSGAGKAVLAVQWAARARDQGHDVLWLDGEVDEPSDVVAALARHAGLEPLADDAATLRRLRRALQGLDRRVALVLNNAEPVLAAIGDALVDVVRDCREVHLVACLRRRLDPVSKALLEAETRVLALADMQMTREEVRELAALHGLALSEPEAEAIRESVGGWPALVRTGLESLPDRSGTPVTAWSGRHVAWFLRANLIPVLPPSARAAACRAALVERPTYRAVLAATGPLDDTARVTLEAIGILDPMVSDGEPLVRLPPLMRDAFREQYDAAALGPASAVHEAVASYWREEGEPLHALQQAVAGQSWPTAVRIAEEHWWPMLAEDPAAFVVALAQLPLAELAGHPLVEVGRQLVLADGTVPESEATRTLVADLLAWPDDELVERARGSRSGQVLELLTLLAAGARRQGRLDDARRLADRIELVLDPGRSPELGSASAVVRRAALQAGTTRLLAGETAAAAAVLQRAVFADEAPGDPFAGEASGKLALCAALHGDRSAATGWLERWTGSRRPTPRHGQFLDYGAHVARAAEAVRRLDAATARAELAALREEVSARDELWPFALLVETEHALAWGGRSTLRAELATARAQPGPRSTMPWLQGLLGACEAELCTSLGRTTAAAKLLGELDPSSVFVALARARLARVSGHHEEALDLLAPVLATDHPFAPLRVDALLLAAWCRSDDAADPDAAVVAGLESAVLAARRERLVLPFSRLPAGFLDRYADRVPVLAEVGSMLAEAAVRSPYDVVAELPALTPREAAVLACLVRGLSREQTARELFVSVNTVKTQTTSIYRKLGARDRAEAVRRAYQVGLVD</sequence>
<evidence type="ECO:0000313" key="6">
    <source>
        <dbReference type="Proteomes" id="UP000199034"/>
    </source>
</evidence>
<gene>
    <name evidence="5" type="ORF">SAMN05421872_10453</name>
</gene>
<dbReference type="Gene3D" id="3.40.50.300">
    <property type="entry name" value="P-loop containing nucleotide triphosphate hydrolases"/>
    <property type="match status" value="1"/>
</dbReference>
<dbReference type="GO" id="GO:0006355">
    <property type="term" value="P:regulation of DNA-templated transcription"/>
    <property type="evidence" value="ECO:0007669"/>
    <property type="project" value="InterPro"/>
</dbReference>
<accession>A0A1G6PKL9</accession>
<dbReference type="SMART" id="SM00421">
    <property type="entry name" value="HTH_LUXR"/>
    <property type="match status" value="1"/>
</dbReference>
<dbReference type="InterPro" id="IPR036388">
    <property type="entry name" value="WH-like_DNA-bd_sf"/>
</dbReference>
<name>A0A1G6PKL9_9ACTN</name>
<dbReference type="InterPro" id="IPR027417">
    <property type="entry name" value="P-loop_NTPase"/>
</dbReference>
<reference evidence="5 6" key="1">
    <citation type="submission" date="2016-10" db="EMBL/GenBank/DDBJ databases">
        <authorList>
            <person name="de Groot N.N."/>
        </authorList>
    </citation>
    <scope>NUCLEOTIDE SEQUENCE [LARGE SCALE GENOMIC DNA]</scope>
    <source>
        <strain evidence="5 6">CGMCC 4.6858</strain>
    </source>
</reference>
<evidence type="ECO:0000256" key="3">
    <source>
        <dbReference type="ARBA" id="ARBA00023163"/>
    </source>
</evidence>
<keyword evidence="1" id="KW-0805">Transcription regulation</keyword>
<evidence type="ECO:0000256" key="1">
    <source>
        <dbReference type="ARBA" id="ARBA00023015"/>
    </source>
</evidence>
<dbReference type="SUPFAM" id="SSF52540">
    <property type="entry name" value="P-loop containing nucleoside triphosphate hydrolases"/>
    <property type="match status" value="1"/>
</dbReference>
<dbReference type="SUPFAM" id="SSF46894">
    <property type="entry name" value="C-terminal effector domain of the bipartite response regulators"/>
    <property type="match status" value="1"/>
</dbReference>
<dbReference type="PANTHER" id="PTHR44688:SF16">
    <property type="entry name" value="DNA-BINDING TRANSCRIPTIONAL ACTIVATOR DEVR_DOSR"/>
    <property type="match status" value="1"/>
</dbReference>
<dbReference type="GO" id="GO:0003677">
    <property type="term" value="F:DNA binding"/>
    <property type="evidence" value="ECO:0007669"/>
    <property type="project" value="UniProtKB-KW"/>
</dbReference>
<evidence type="ECO:0000259" key="4">
    <source>
        <dbReference type="PROSITE" id="PS50043"/>
    </source>
</evidence>
<dbReference type="CDD" id="cd06170">
    <property type="entry name" value="LuxR_C_like"/>
    <property type="match status" value="1"/>
</dbReference>
<dbReference type="Pfam" id="PF00196">
    <property type="entry name" value="GerE"/>
    <property type="match status" value="1"/>
</dbReference>
<dbReference type="PRINTS" id="PR00038">
    <property type="entry name" value="HTHLUXR"/>
</dbReference>
<proteinExistence type="predicted"/>
<organism evidence="5 6">
    <name type="scientific">Nocardioides lianchengensis</name>
    <dbReference type="NCBI Taxonomy" id="1045774"/>
    <lineage>
        <taxon>Bacteria</taxon>
        <taxon>Bacillati</taxon>
        <taxon>Actinomycetota</taxon>
        <taxon>Actinomycetes</taxon>
        <taxon>Propionibacteriales</taxon>
        <taxon>Nocardioidaceae</taxon>
        <taxon>Nocardioides</taxon>
    </lineage>
</organism>